<organism evidence="2 3">
    <name type="scientific">Gossypium australe</name>
    <dbReference type="NCBI Taxonomy" id="47621"/>
    <lineage>
        <taxon>Eukaryota</taxon>
        <taxon>Viridiplantae</taxon>
        <taxon>Streptophyta</taxon>
        <taxon>Embryophyta</taxon>
        <taxon>Tracheophyta</taxon>
        <taxon>Spermatophyta</taxon>
        <taxon>Magnoliopsida</taxon>
        <taxon>eudicotyledons</taxon>
        <taxon>Gunneridae</taxon>
        <taxon>Pentapetalae</taxon>
        <taxon>rosids</taxon>
        <taxon>malvids</taxon>
        <taxon>Malvales</taxon>
        <taxon>Malvaceae</taxon>
        <taxon>Malvoideae</taxon>
        <taxon>Gossypium</taxon>
    </lineage>
</organism>
<protein>
    <submittedName>
        <fullName evidence="2">Uncharacterized protein</fullName>
    </submittedName>
</protein>
<evidence type="ECO:0000256" key="1">
    <source>
        <dbReference type="SAM" id="Phobius"/>
    </source>
</evidence>
<dbReference type="AlphaFoldDB" id="A0A5B6UX71"/>
<comment type="caution">
    <text evidence="2">The sequence shown here is derived from an EMBL/GenBank/DDBJ whole genome shotgun (WGS) entry which is preliminary data.</text>
</comment>
<keyword evidence="1" id="KW-0812">Transmembrane</keyword>
<reference evidence="3" key="1">
    <citation type="journal article" date="2019" name="Plant Biotechnol. J.">
        <title>Genome sequencing of the Australian wild diploid species Gossypium australe highlights disease resistance and delayed gland morphogenesis.</title>
        <authorList>
            <person name="Cai Y."/>
            <person name="Cai X."/>
            <person name="Wang Q."/>
            <person name="Wang P."/>
            <person name="Zhang Y."/>
            <person name="Cai C."/>
            <person name="Xu Y."/>
            <person name="Wang K."/>
            <person name="Zhou Z."/>
            <person name="Wang C."/>
            <person name="Geng S."/>
            <person name="Li B."/>
            <person name="Dong Q."/>
            <person name="Hou Y."/>
            <person name="Wang H."/>
            <person name="Ai P."/>
            <person name="Liu Z."/>
            <person name="Yi F."/>
            <person name="Sun M."/>
            <person name="An G."/>
            <person name="Cheng J."/>
            <person name="Zhang Y."/>
            <person name="Shi Q."/>
            <person name="Xie Y."/>
            <person name="Shi X."/>
            <person name="Chang Y."/>
            <person name="Huang F."/>
            <person name="Chen Y."/>
            <person name="Hong S."/>
            <person name="Mi L."/>
            <person name="Sun Q."/>
            <person name="Zhang L."/>
            <person name="Zhou B."/>
            <person name="Peng R."/>
            <person name="Zhang X."/>
            <person name="Liu F."/>
        </authorList>
    </citation>
    <scope>NUCLEOTIDE SEQUENCE [LARGE SCALE GENOMIC DNA]</scope>
    <source>
        <strain evidence="3">cv. PA1801</strain>
    </source>
</reference>
<keyword evidence="1" id="KW-0472">Membrane</keyword>
<sequence length="110" mass="12673">MDDPIAIEDNSIFVLFYCENHAYDLIFHARMVIELFALILIYGLLANKYQSQNLFQLLGHKMSLLFELLKSKLCSLKISIHICGLNWSNCSVRKIKPGKQLIEETELSPN</sequence>
<dbReference type="Proteomes" id="UP000325315">
    <property type="component" value="Unassembled WGS sequence"/>
</dbReference>
<proteinExistence type="predicted"/>
<keyword evidence="3" id="KW-1185">Reference proteome</keyword>
<evidence type="ECO:0000313" key="3">
    <source>
        <dbReference type="Proteomes" id="UP000325315"/>
    </source>
</evidence>
<name>A0A5B6UX71_9ROSI</name>
<dbReference type="EMBL" id="SMMG02000009">
    <property type="protein sequence ID" value="KAA3461908.1"/>
    <property type="molecule type" value="Genomic_DNA"/>
</dbReference>
<keyword evidence="1" id="KW-1133">Transmembrane helix</keyword>
<gene>
    <name evidence="2" type="ORF">EPI10_028442</name>
</gene>
<feature type="transmembrane region" description="Helical" evidence="1">
    <location>
        <begin position="25"/>
        <end position="45"/>
    </location>
</feature>
<accession>A0A5B6UX71</accession>
<evidence type="ECO:0000313" key="2">
    <source>
        <dbReference type="EMBL" id="KAA3461908.1"/>
    </source>
</evidence>